<evidence type="ECO:0000256" key="2">
    <source>
        <dbReference type="SAM" id="SignalP"/>
    </source>
</evidence>
<dbReference type="InterPro" id="IPR050468">
    <property type="entry name" value="Cuticle_Struct_Prot"/>
</dbReference>
<comment type="caution">
    <text evidence="3">The sequence shown here is derived from an EMBL/GenBank/DDBJ whole genome shotgun (WGS) entry which is preliminary data.</text>
</comment>
<dbReference type="PANTHER" id="PTHR10380:SF196">
    <property type="entry name" value="CUTICULAR PROTEIN 72EA"/>
    <property type="match status" value="1"/>
</dbReference>
<dbReference type="GO" id="GO:0008010">
    <property type="term" value="F:structural constituent of chitin-based larval cuticle"/>
    <property type="evidence" value="ECO:0007669"/>
    <property type="project" value="TreeGrafter"/>
</dbReference>
<keyword evidence="4" id="KW-1185">Reference proteome</keyword>
<dbReference type="PROSITE" id="PS51155">
    <property type="entry name" value="CHIT_BIND_RR_2"/>
    <property type="match status" value="1"/>
</dbReference>
<evidence type="ECO:0000256" key="1">
    <source>
        <dbReference type="PROSITE-ProRule" id="PRU00497"/>
    </source>
</evidence>
<proteinExistence type="predicted"/>
<dbReference type="InterPro" id="IPR000618">
    <property type="entry name" value="Insect_cuticle"/>
</dbReference>
<name>A0AAW1TWH0_9CUCU</name>
<dbReference type="Pfam" id="PF00379">
    <property type="entry name" value="Chitin_bind_4"/>
    <property type="match status" value="1"/>
</dbReference>
<evidence type="ECO:0000313" key="3">
    <source>
        <dbReference type="EMBL" id="KAK9875921.1"/>
    </source>
</evidence>
<dbReference type="GO" id="GO:0062129">
    <property type="term" value="C:chitin-based extracellular matrix"/>
    <property type="evidence" value="ECO:0007669"/>
    <property type="project" value="TreeGrafter"/>
</dbReference>
<dbReference type="EMBL" id="JARQZJ010000034">
    <property type="protein sequence ID" value="KAK9875921.1"/>
    <property type="molecule type" value="Genomic_DNA"/>
</dbReference>
<organism evidence="3 4">
    <name type="scientific">Henosepilachna vigintioctopunctata</name>
    <dbReference type="NCBI Taxonomy" id="420089"/>
    <lineage>
        <taxon>Eukaryota</taxon>
        <taxon>Metazoa</taxon>
        <taxon>Ecdysozoa</taxon>
        <taxon>Arthropoda</taxon>
        <taxon>Hexapoda</taxon>
        <taxon>Insecta</taxon>
        <taxon>Pterygota</taxon>
        <taxon>Neoptera</taxon>
        <taxon>Endopterygota</taxon>
        <taxon>Coleoptera</taxon>
        <taxon>Polyphaga</taxon>
        <taxon>Cucujiformia</taxon>
        <taxon>Coccinelloidea</taxon>
        <taxon>Coccinellidae</taxon>
        <taxon>Epilachninae</taxon>
        <taxon>Epilachnini</taxon>
        <taxon>Henosepilachna</taxon>
    </lineage>
</organism>
<dbReference type="Proteomes" id="UP001431783">
    <property type="component" value="Unassembled WGS sequence"/>
</dbReference>
<accession>A0AAW1TWH0</accession>
<feature type="signal peptide" evidence="2">
    <location>
        <begin position="1"/>
        <end position="16"/>
    </location>
</feature>
<dbReference type="AlphaFoldDB" id="A0AAW1TWH0"/>
<feature type="chain" id="PRO_5043576061" evidence="2">
    <location>
        <begin position="17"/>
        <end position="118"/>
    </location>
</feature>
<sequence>MKYLIILGFVATSVLSDTVNDTPQISLTQDALGNYKLDISYNGFSRSEVGTANGDVRGSYKYNDANGKLQSVEYTSGPQGFQANGTNIPVESKVVQVPVNYTEEVQKARVEHLALFNL</sequence>
<keyword evidence="2" id="KW-0732">Signal</keyword>
<reference evidence="3 4" key="1">
    <citation type="submission" date="2023-03" db="EMBL/GenBank/DDBJ databases">
        <title>Genome insight into feeding habits of ladybird beetles.</title>
        <authorList>
            <person name="Li H.-S."/>
            <person name="Huang Y.-H."/>
            <person name="Pang H."/>
        </authorList>
    </citation>
    <scope>NUCLEOTIDE SEQUENCE [LARGE SCALE GENOMIC DNA]</scope>
    <source>
        <strain evidence="3">SYSU_2023b</strain>
        <tissue evidence="3">Whole body</tissue>
    </source>
</reference>
<evidence type="ECO:0000313" key="4">
    <source>
        <dbReference type="Proteomes" id="UP001431783"/>
    </source>
</evidence>
<protein>
    <submittedName>
        <fullName evidence="3">Uncharacterized protein</fullName>
    </submittedName>
</protein>
<keyword evidence="1" id="KW-0193">Cuticle</keyword>
<dbReference type="PANTHER" id="PTHR10380">
    <property type="entry name" value="CUTICLE PROTEIN"/>
    <property type="match status" value="1"/>
</dbReference>
<gene>
    <name evidence="3" type="ORF">WA026_009705</name>
</gene>